<dbReference type="AlphaFoldDB" id="A0A9Q1EGD3"/>
<dbReference type="Proteomes" id="UP001152622">
    <property type="component" value="Chromosome 18"/>
</dbReference>
<dbReference type="EMBL" id="JAINUF010000018">
    <property type="protein sequence ID" value="KAJ8338351.1"/>
    <property type="molecule type" value="Genomic_DNA"/>
</dbReference>
<reference evidence="1" key="1">
    <citation type="journal article" date="2023" name="Science">
        <title>Genome structures resolve the early diversification of teleost fishes.</title>
        <authorList>
            <person name="Parey E."/>
            <person name="Louis A."/>
            <person name="Montfort J."/>
            <person name="Bouchez O."/>
            <person name="Roques C."/>
            <person name="Iampietro C."/>
            <person name="Lluch J."/>
            <person name="Castinel A."/>
            <person name="Donnadieu C."/>
            <person name="Desvignes T."/>
            <person name="Floi Bucao C."/>
            <person name="Jouanno E."/>
            <person name="Wen M."/>
            <person name="Mejri S."/>
            <person name="Dirks R."/>
            <person name="Jansen H."/>
            <person name="Henkel C."/>
            <person name="Chen W.J."/>
            <person name="Zahm M."/>
            <person name="Cabau C."/>
            <person name="Klopp C."/>
            <person name="Thompson A.W."/>
            <person name="Robinson-Rechavi M."/>
            <person name="Braasch I."/>
            <person name="Lecointre G."/>
            <person name="Bobe J."/>
            <person name="Postlethwait J.H."/>
            <person name="Berthelot C."/>
            <person name="Roest Crollius H."/>
            <person name="Guiguen Y."/>
        </authorList>
    </citation>
    <scope>NUCLEOTIDE SEQUENCE</scope>
    <source>
        <strain evidence="1">WJC10195</strain>
    </source>
</reference>
<protein>
    <submittedName>
        <fullName evidence="1">Uncharacterized protein</fullName>
    </submittedName>
</protein>
<accession>A0A9Q1EGD3</accession>
<proteinExistence type="predicted"/>
<keyword evidence="2" id="KW-1185">Reference proteome</keyword>
<name>A0A9Q1EGD3_SYNKA</name>
<gene>
    <name evidence="1" type="ORF">SKAU_G00373170</name>
</gene>
<sequence length="110" mass="11412">MKANASGPACISAESCCKERAAVFTLRRGHCSPHVPAFPTPHIPEPADPGPDPTAAPCTLNRSADCVLPEPGGTERAGPELALEKRAHTCEGSLSDGQRQAACSLHTLQS</sequence>
<comment type="caution">
    <text evidence="1">The sequence shown here is derived from an EMBL/GenBank/DDBJ whole genome shotgun (WGS) entry which is preliminary data.</text>
</comment>
<organism evidence="1 2">
    <name type="scientific">Synaphobranchus kaupii</name>
    <name type="common">Kaup's arrowtooth eel</name>
    <dbReference type="NCBI Taxonomy" id="118154"/>
    <lineage>
        <taxon>Eukaryota</taxon>
        <taxon>Metazoa</taxon>
        <taxon>Chordata</taxon>
        <taxon>Craniata</taxon>
        <taxon>Vertebrata</taxon>
        <taxon>Euteleostomi</taxon>
        <taxon>Actinopterygii</taxon>
        <taxon>Neopterygii</taxon>
        <taxon>Teleostei</taxon>
        <taxon>Anguilliformes</taxon>
        <taxon>Synaphobranchidae</taxon>
        <taxon>Synaphobranchus</taxon>
    </lineage>
</organism>
<evidence type="ECO:0000313" key="2">
    <source>
        <dbReference type="Proteomes" id="UP001152622"/>
    </source>
</evidence>
<evidence type="ECO:0000313" key="1">
    <source>
        <dbReference type="EMBL" id="KAJ8338351.1"/>
    </source>
</evidence>